<dbReference type="EMBL" id="KN442183">
    <property type="protein sequence ID" value="KHG27713.1"/>
    <property type="molecule type" value="Genomic_DNA"/>
</dbReference>
<gene>
    <name evidence="1" type="ORF">F383_34559</name>
</gene>
<dbReference type="Proteomes" id="UP000032142">
    <property type="component" value="Unassembled WGS sequence"/>
</dbReference>
<evidence type="ECO:0000313" key="2">
    <source>
        <dbReference type="Proteomes" id="UP000032142"/>
    </source>
</evidence>
<sequence>MFLLAHGSNPCYVMGMIFGQGGFCVNAIAC</sequence>
<proteinExistence type="predicted"/>
<accession>A0A0B0PMN4</accession>
<dbReference type="AlphaFoldDB" id="A0A0B0PMN4"/>
<evidence type="ECO:0000313" key="1">
    <source>
        <dbReference type="EMBL" id="KHG27713.1"/>
    </source>
</evidence>
<name>A0A0B0PMN4_GOSAR</name>
<organism evidence="1 2">
    <name type="scientific">Gossypium arboreum</name>
    <name type="common">Tree cotton</name>
    <name type="synonym">Gossypium nanking</name>
    <dbReference type="NCBI Taxonomy" id="29729"/>
    <lineage>
        <taxon>Eukaryota</taxon>
        <taxon>Viridiplantae</taxon>
        <taxon>Streptophyta</taxon>
        <taxon>Embryophyta</taxon>
        <taxon>Tracheophyta</taxon>
        <taxon>Spermatophyta</taxon>
        <taxon>Magnoliopsida</taxon>
        <taxon>eudicotyledons</taxon>
        <taxon>Gunneridae</taxon>
        <taxon>Pentapetalae</taxon>
        <taxon>rosids</taxon>
        <taxon>malvids</taxon>
        <taxon>Malvales</taxon>
        <taxon>Malvaceae</taxon>
        <taxon>Malvoideae</taxon>
        <taxon>Gossypium</taxon>
    </lineage>
</organism>
<reference evidence="2" key="1">
    <citation type="submission" date="2014-09" db="EMBL/GenBank/DDBJ databases">
        <authorList>
            <person name="Mudge J."/>
            <person name="Ramaraj T."/>
            <person name="Lindquist I.E."/>
            <person name="Bharti A.K."/>
            <person name="Sundararajan A."/>
            <person name="Cameron C.T."/>
            <person name="Woodward J.E."/>
            <person name="May G.D."/>
            <person name="Brubaker C."/>
            <person name="Broadhvest J."/>
            <person name="Wilkins T.A."/>
        </authorList>
    </citation>
    <scope>NUCLEOTIDE SEQUENCE</scope>
    <source>
        <strain evidence="2">cv. AKA8401</strain>
    </source>
</reference>
<protein>
    <submittedName>
        <fullName evidence="1">Uncharacterized protein</fullName>
    </submittedName>
</protein>
<keyword evidence="2" id="KW-1185">Reference proteome</keyword>